<dbReference type="GeneID" id="25911141"/>
<evidence type="ECO:0000313" key="4">
    <source>
        <dbReference type="Proteomes" id="UP000054560"/>
    </source>
</evidence>
<evidence type="ECO:0008006" key="5">
    <source>
        <dbReference type="Google" id="ProtNLM"/>
    </source>
</evidence>
<dbReference type="GO" id="GO:0000460">
    <property type="term" value="P:maturation of 5.8S rRNA"/>
    <property type="evidence" value="ECO:0007669"/>
    <property type="project" value="TreeGrafter"/>
</dbReference>
<dbReference type="STRING" id="667725.A0A0L0FJD9"/>
<dbReference type="AlphaFoldDB" id="A0A0L0FJD9"/>
<comment type="similarity">
    <text evidence="1">Belongs to the RRP15 family.</text>
</comment>
<accession>A0A0L0FJD9</accession>
<dbReference type="PANTHER" id="PTHR13245:SF14">
    <property type="entry name" value="RRP15-LIKE PROTEIN"/>
    <property type="match status" value="1"/>
</dbReference>
<protein>
    <recommendedName>
        <fullName evidence="5">RRP15-like protein</fullName>
    </recommendedName>
</protein>
<proteinExistence type="inferred from homology"/>
<evidence type="ECO:0000256" key="1">
    <source>
        <dbReference type="ARBA" id="ARBA00007462"/>
    </source>
</evidence>
<evidence type="ECO:0000256" key="2">
    <source>
        <dbReference type="SAM" id="MobiDB-lite"/>
    </source>
</evidence>
<sequence>MSKILHPDIADADDGPILAKDNQVKRKIEETSKEEKSRKLTALEKKERKEKGHVDASKSSRMYERKLQKVATRGLVKLFNTIRKQQQELDANLDGVAEGKKKKVINETLDKAKFIDMLKTKTISKETQLAARLTGDGAESAGATTQPNARQNGVDWLSTDYLMTHKMKHFDRETTDLEVVDDGGHEEVNSDEE</sequence>
<dbReference type="GO" id="GO:0000470">
    <property type="term" value="P:maturation of LSU-rRNA"/>
    <property type="evidence" value="ECO:0007669"/>
    <property type="project" value="TreeGrafter"/>
</dbReference>
<reference evidence="3 4" key="1">
    <citation type="submission" date="2011-02" db="EMBL/GenBank/DDBJ databases">
        <title>The Genome Sequence of Sphaeroforma arctica JP610.</title>
        <authorList>
            <consortium name="The Broad Institute Genome Sequencing Platform"/>
            <person name="Russ C."/>
            <person name="Cuomo C."/>
            <person name="Young S.K."/>
            <person name="Zeng Q."/>
            <person name="Gargeya S."/>
            <person name="Alvarado L."/>
            <person name="Berlin A."/>
            <person name="Chapman S.B."/>
            <person name="Chen Z."/>
            <person name="Freedman E."/>
            <person name="Gellesch M."/>
            <person name="Goldberg J."/>
            <person name="Griggs A."/>
            <person name="Gujja S."/>
            <person name="Heilman E."/>
            <person name="Heiman D."/>
            <person name="Howarth C."/>
            <person name="Mehta T."/>
            <person name="Neiman D."/>
            <person name="Pearson M."/>
            <person name="Roberts A."/>
            <person name="Saif S."/>
            <person name="Shea T."/>
            <person name="Shenoy N."/>
            <person name="Sisk P."/>
            <person name="Stolte C."/>
            <person name="Sykes S."/>
            <person name="White J."/>
            <person name="Yandava C."/>
            <person name="Burger G."/>
            <person name="Gray M.W."/>
            <person name="Holland P.W.H."/>
            <person name="King N."/>
            <person name="Lang F.B.F."/>
            <person name="Roger A.J."/>
            <person name="Ruiz-Trillo I."/>
            <person name="Haas B."/>
            <person name="Nusbaum C."/>
            <person name="Birren B."/>
        </authorList>
    </citation>
    <scope>NUCLEOTIDE SEQUENCE [LARGE SCALE GENOMIC DNA]</scope>
    <source>
        <strain evidence="3 4">JP610</strain>
    </source>
</reference>
<feature type="region of interest" description="Disordered" evidence="2">
    <location>
        <begin position="1"/>
        <end position="61"/>
    </location>
</feature>
<dbReference type="Proteomes" id="UP000054560">
    <property type="component" value="Unassembled WGS sequence"/>
</dbReference>
<dbReference type="GO" id="GO:0030687">
    <property type="term" value="C:preribosome, large subunit precursor"/>
    <property type="evidence" value="ECO:0007669"/>
    <property type="project" value="TreeGrafter"/>
</dbReference>
<name>A0A0L0FJD9_9EUKA</name>
<dbReference type="Pfam" id="PF07890">
    <property type="entry name" value="Rrp15p"/>
    <property type="match status" value="1"/>
</dbReference>
<evidence type="ECO:0000313" key="3">
    <source>
        <dbReference type="EMBL" id="KNC76885.1"/>
    </source>
</evidence>
<dbReference type="RefSeq" id="XP_014150787.1">
    <property type="nucleotide sequence ID" value="XM_014295312.1"/>
</dbReference>
<organism evidence="3 4">
    <name type="scientific">Sphaeroforma arctica JP610</name>
    <dbReference type="NCBI Taxonomy" id="667725"/>
    <lineage>
        <taxon>Eukaryota</taxon>
        <taxon>Ichthyosporea</taxon>
        <taxon>Ichthyophonida</taxon>
        <taxon>Sphaeroforma</taxon>
    </lineage>
</organism>
<feature type="compositionally biased region" description="Basic and acidic residues" evidence="2">
    <location>
        <begin position="22"/>
        <end position="61"/>
    </location>
</feature>
<dbReference type="PANTHER" id="PTHR13245">
    <property type="entry name" value="RRP15-LIKE PROTEIN"/>
    <property type="match status" value="1"/>
</dbReference>
<dbReference type="InterPro" id="IPR012459">
    <property type="entry name" value="Rrp15"/>
</dbReference>
<keyword evidence="4" id="KW-1185">Reference proteome</keyword>
<gene>
    <name evidence="3" type="ORF">SARC_10637</name>
</gene>
<dbReference type="OrthoDB" id="20949at2759"/>
<dbReference type="EMBL" id="KQ242928">
    <property type="protein sequence ID" value="KNC76885.1"/>
    <property type="molecule type" value="Genomic_DNA"/>
</dbReference>